<evidence type="ECO:0000256" key="6">
    <source>
        <dbReference type="ARBA" id="ARBA00022679"/>
    </source>
</evidence>
<dbReference type="PANTHER" id="PTHR45528">
    <property type="entry name" value="SENSOR HISTIDINE KINASE CPXA"/>
    <property type="match status" value="1"/>
</dbReference>
<dbReference type="InterPro" id="IPR050398">
    <property type="entry name" value="HssS/ArlS-like"/>
</dbReference>
<dbReference type="InterPro" id="IPR005467">
    <property type="entry name" value="His_kinase_dom"/>
</dbReference>
<evidence type="ECO:0000256" key="7">
    <source>
        <dbReference type="ARBA" id="ARBA00022692"/>
    </source>
</evidence>
<comment type="subcellular location">
    <subcellularLocation>
        <location evidence="2">Cell membrane</location>
        <topology evidence="2">Multi-pass membrane protein</topology>
    </subcellularLocation>
</comment>
<comment type="catalytic activity">
    <reaction evidence="1">
        <text>ATP + protein L-histidine = ADP + protein N-phospho-L-histidine.</text>
        <dbReference type="EC" id="2.7.13.3"/>
    </reaction>
</comment>
<evidence type="ECO:0000256" key="2">
    <source>
        <dbReference type="ARBA" id="ARBA00004651"/>
    </source>
</evidence>
<dbReference type="Gene3D" id="6.10.340.10">
    <property type="match status" value="1"/>
</dbReference>
<reference evidence="16 17" key="1">
    <citation type="submission" date="2016-11" db="EMBL/GenBank/DDBJ databases">
        <authorList>
            <person name="Jaros S."/>
            <person name="Januszkiewicz K."/>
            <person name="Wedrychowicz H."/>
        </authorList>
    </citation>
    <scope>NUCLEOTIDE SEQUENCE [LARGE SCALE GENOMIC DNA]</scope>
    <source>
        <strain evidence="16 17">DSM 21758</strain>
    </source>
</reference>
<dbReference type="PANTHER" id="PTHR45528:SF1">
    <property type="entry name" value="SENSOR HISTIDINE KINASE CPXA"/>
    <property type="match status" value="1"/>
</dbReference>
<dbReference type="SUPFAM" id="SSF47384">
    <property type="entry name" value="Homodimeric domain of signal transducing histidine kinase"/>
    <property type="match status" value="1"/>
</dbReference>
<evidence type="ECO:0000259" key="15">
    <source>
        <dbReference type="PROSITE" id="PS50109"/>
    </source>
</evidence>
<keyword evidence="9 16" id="KW-0418">Kinase</keyword>
<dbReference type="Pfam" id="PF02518">
    <property type="entry name" value="HATPase_c"/>
    <property type="match status" value="1"/>
</dbReference>
<dbReference type="CDD" id="cd00075">
    <property type="entry name" value="HATPase"/>
    <property type="match status" value="1"/>
</dbReference>
<organism evidence="16 17">
    <name type="scientific">Clostridium cavendishii DSM 21758</name>
    <dbReference type="NCBI Taxonomy" id="1121302"/>
    <lineage>
        <taxon>Bacteria</taxon>
        <taxon>Bacillati</taxon>
        <taxon>Bacillota</taxon>
        <taxon>Clostridia</taxon>
        <taxon>Eubacteriales</taxon>
        <taxon>Clostridiaceae</taxon>
        <taxon>Clostridium</taxon>
    </lineage>
</organism>
<keyword evidence="4" id="KW-1003">Cell membrane</keyword>
<dbReference type="RefSeq" id="WP_072986361.1">
    <property type="nucleotide sequence ID" value="NZ_FQZB01000008.1"/>
</dbReference>
<evidence type="ECO:0000256" key="12">
    <source>
        <dbReference type="ARBA" id="ARBA00023012"/>
    </source>
</evidence>
<dbReference type="Gene3D" id="1.10.287.130">
    <property type="match status" value="1"/>
</dbReference>
<protein>
    <recommendedName>
        <fullName evidence="3">histidine kinase</fullName>
        <ecNumber evidence="3">2.7.13.3</ecNumber>
    </recommendedName>
</protein>
<evidence type="ECO:0000256" key="1">
    <source>
        <dbReference type="ARBA" id="ARBA00000085"/>
    </source>
</evidence>
<dbReference type="InterPro" id="IPR036890">
    <property type="entry name" value="HATPase_C_sf"/>
</dbReference>
<dbReference type="EMBL" id="FQZB01000008">
    <property type="protein sequence ID" value="SHJ37964.1"/>
    <property type="molecule type" value="Genomic_DNA"/>
</dbReference>
<keyword evidence="13 14" id="KW-0472">Membrane</keyword>
<keyword evidence="8" id="KW-0547">Nucleotide-binding</keyword>
<gene>
    <name evidence="16" type="ORF">SAMN02745163_01817</name>
</gene>
<dbReference type="AlphaFoldDB" id="A0A1M6IU77"/>
<evidence type="ECO:0000256" key="11">
    <source>
        <dbReference type="ARBA" id="ARBA00022989"/>
    </source>
</evidence>
<dbReference type="GO" id="GO:0000155">
    <property type="term" value="F:phosphorelay sensor kinase activity"/>
    <property type="evidence" value="ECO:0007669"/>
    <property type="project" value="InterPro"/>
</dbReference>
<dbReference type="InterPro" id="IPR036097">
    <property type="entry name" value="HisK_dim/P_sf"/>
</dbReference>
<dbReference type="InterPro" id="IPR004358">
    <property type="entry name" value="Sig_transdc_His_kin-like_C"/>
</dbReference>
<evidence type="ECO:0000256" key="8">
    <source>
        <dbReference type="ARBA" id="ARBA00022741"/>
    </source>
</evidence>
<dbReference type="PRINTS" id="PR00344">
    <property type="entry name" value="BCTRLSENSOR"/>
</dbReference>
<evidence type="ECO:0000256" key="13">
    <source>
        <dbReference type="ARBA" id="ARBA00023136"/>
    </source>
</evidence>
<dbReference type="SUPFAM" id="SSF55874">
    <property type="entry name" value="ATPase domain of HSP90 chaperone/DNA topoisomerase II/histidine kinase"/>
    <property type="match status" value="1"/>
</dbReference>
<dbReference type="Proteomes" id="UP000184310">
    <property type="component" value="Unassembled WGS sequence"/>
</dbReference>
<dbReference type="GO" id="GO:0005524">
    <property type="term" value="F:ATP binding"/>
    <property type="evidence" value="ECO:0007669"/>
    <property type="project" value="UniProtKB-KW"/>
</dbReference>
<feature type="domain" description="Histidine kinase" evidence="15">
    <location>
        <begin position="249"/>
        <end position="467"/>
    </location>
</feature>
<keyword evidence="10" id="KW-0067">ATP-binding</keyword>
<proteinExistence type="predicted"/>
<dbReference type="PROSITE" id="PS50109">
    <property type="entry name" value="HIS_KIN"/>
    <property type="match status" value="1"/>
</dbReference>
<keyword evidence="11 14" id="KW-1133">Transmembrane helix</keyword>
<feature type="transmembrane region" description="Helical" evidence="14">
    <location>
        <begin position="163"/>
        <end position="182"/>
    </location>
</feature>
<evidence type="ECO:0000256" key="10">
    <source>
        <dbReference type="ARBA" id="ARBA00022840"/>
    </source>
</evidence>
<dbReference type="CDD" id="cd00082">
    <property type="entry name" value="HisKA"/>
    <property type="match status" value="1"/>
</dbReference>
<evidence type="ECO:0000313" key="17">
    <source>
        <dbReference type="Proteomes" id="UP000184310"/>
    </source>
</evidence>
<evidence type="ECO:0000256" key="5">
    <source>
        <dbReference type="ARBA" id="ARBA00022553"/>
    </source>
</evidence>
<evidence type="ECO:0000256" key="4">
    <source>
        <dbReference type="ARBA" id="ARBA00022475"/>
    </source>
</evidence>
<dbReference type="InterPro" id="IPR003594">
    <property type="entry name" value="HATPase_dom"/>
</dbReference>
<name>A0A1M6IU77_9CLOT</name>
<keyword evidence="5" id="KW-0597">Phosphoprotein</keyword>
<dbReference type="SMART" id="SM00387">
    <property type="entry name" value="HATPase_c"/>
    <property type="match status" value="1"/>
</dbReference>
<feature type="transmembrane region" description="Helical" evidence="14">
    <location>
        <begin position="12"/>
        <end position="36"/>
    </location>
</feature>
<keyword evidence="17" id="KW-1185">Reference proteome</keyword>
<keyword evidence="12" id="KW-0902">Two-component regulatory system</keyword>
<evidence type="ECO:0000256" key="3">
    <source>
        <dbReference type="ARBA" id="ARBA00012438"/>
    </source>
</evidence>
<accession>A0A1M6IU77</accession>
<dbReference type="SMART" id="SM00388">
    <property type="entry name" value="HisKA"/>
    <property type="match status" value="1"/>
</dbReference>
<dbReference type="EC" id="2.7.13.3" evidence="3"/>
<keyword evidence="7 14" id="KW-0812">Transmembrane</keyword>
<keyword evidence="6" id="KW-0808">Transferase</keyword>
<dbReference type="GO" id="GO:0005886">
    <property type="term" value="C:plasma membrane"/>
    <property type="evidence" value="ECO:0007669"/>
    <property type="project" value="UniProtKB-SubCell"/>
</dbReference>
<dbReference type="Pfam" id="PF00512">
    <property type="entry name" value="HisKA"/>
    <property type="match status" value="1"/>
</dbReference>
<evidence type="ECO:0000256" key="9">
    <source>
        <dbReference type="ARBA" id="ARBA00022777"/>
    </source>
</evidence>
<evidence type="ECO:0000256" key="14">
    <source>
        <dbReference type="SAM" id="Phobius"/>
    </source>
</evidence>
<dbReference type="STRING" id="1121302.SAMN02745163_01817"/>
<dbReference type="Gene3D" id="3.30.565.10">
    <property type="entry name" value="Histidine kinase-like ATPase, C-terminal domain"/>
    <property type="match status" value="1"/>
</dbReference>
<dbReference type="OrthoDB" id="368131at2"/>
<sequence>MNKAPYIKISSIFIKSLIILILILFLPNMFIIANLFNSSKLSFSTDSYGKFIDKTIKKENGQLILNEEGKDLLKKDNLWIQFVDNSLNEVYSFNKPSDIPTSYTPINFIHSYKNDVGKSTVFMFETQVENSRYSYFLGFPTDIVNKHNITFNPTAVRALIRNLIFILIINLIIIFAFSYLYFSKKFGKPIQKIIDYIFALSKGDFNFQIDKKNLYKEVFNCLDNLRDTLKENKEKKELLDKSREKWISYVSHDMKTPLSSIKGFAELLKDDNYSFSQDEIKEYSNIMYDKANYMEDLINDLNFSYKLKNSAVELNLKDTNIVIFLKSLIDELLSDPKFEGQSISFSSNSEEIITSIDVQLMKRALSNLIINFLIYNDKDAKISINVLKSEYFIRITLEDNGRGMTKEDLDNIFEEYFRGTNTTSNPNGSGLGMAIANKLINLHKGKCSIKSEVSVGTRLEILLNSNP</sequence>
<dbReference type="InterPro" id="IPR003661">
    <property type="entry name" value="HisK_dim/P_dom"/>
</dbReference>
<evidence type="ECO:0000313" key="16">
    <source>
        <dbReference type="EMBL" id="SHJ37964.1"/>
    </source>
</evidence>